<keyword evidence="11" id="KW-1185">Reference proteome</keyword>
<dbReference type="Gene3D" id="3.30.565.10">
    <property type="entry name" value="Histidine kinase-like ATPase, C-terminal domain"/>
    <property type="match status" value="1"/>
</dbReference>
<dbReference type="PANTHER" id="PTHR43065">
    <property type="entry name" value="SENSOR HISTIDINE KINASE"/>
    <property type="match status" value="1"/>
</dbReference>
<accession>A0A4S8HII0</accession>
<evidence type="ECO:0000256" key="1">
    <source>
        <dbReference type="ARBA" id="ARBA00000085"/>
    </source>
</evidence>
<evidence type="ECO:0000256" key="2">
    <source>
        <dbReference type="ARBA" id="ARBA00012438"/>
    </source>
</evidence>
<evidence type="ECO:0000256" key="5">
    <source>
        <dbReference type="ARBA" id="ARBA00022777"/>
    </source>
</evidence>
<dbReference type="GO" id="GO:0000160">
    <property type="term" value="P:phosphorelay signal transduction system"/>
    <property type="evidence" value="ECO:0007669"/>
    <property type="project" value="UniProtKB-KW"/>
</dbReference>
<evidence type="ECO:0000313" key="11">
    <source>
        <dbReference type="Proteomes" id="UP000306918"/>
    </source>
</evidence>
<keyword evidence="3" id="KW-0808">Transferase</keyword>
<comment type="caution">
    <text evidence="10">The sequence shown here is derived from an EMBL/GenBank/DDBJ whole genome shotgun (WGS) entry which is preliminary data.</text>
</comment>
<keyword evidence="5 10" id="KW-0418">Kinase</keyword>
<keyword evidence="7" id="KW-0902">Two-component regulatory system</keyword>
<keyword evidence="8" id="KW-0472">Membrane</keyword>
<dbReference type="RefSeq" id="WP_136579496.1">
    <property type="nucleotide sequence ID" value="NZ_STFF01000007.1"/>
</dbReference>
<keyword evidence="6" id="KW-0067">ATP-binding</keyword>
<dbReference type="AlphaFoldDB" id="A0A4S8HII0"/>
<dbReference type="Pfam" id="PF02518">
    <property type="entry name" value="HATPase_c"/>
    <property type="match status" value="1"/>
</dbReference>
<dbReference type="PROSITE" id="PS50109">
    <property type="entry name" value="HIS_KIN"/>
    <property type="match status" value="1"/>
</dbReference>
<feature type="transmembrane region" description="Helical" evidence="8">
    <location>
        <begin position="7"/>
        <end position="27"/>
    </location>
</feature>
<dbReference type="GO" id="GO:0005524">
    <property type="term" value="F:ATP binding"/>
    <property type="evidence" value="ECO:0007669"/>
    <property type="project" value="UniProtKB-KW"/>
</dbReference>
<evidence type="ECO:0000256" key="8">
    <source>
        <dbReference type="SAM" id="Phobius"/>
    </source>
</evidence>
<dbReference type="InterPro" id="IPR004358">
    <property type="entry name" value="Sig_transdc_His_kin-like_C"/>
</dbReference>
<dbReference type="SMART" id="SM00387">
    <property type="entry name" value="HATPase_c"/>
    <property type="match status" value="1"/>
</dbReference>
<dbReference type="CDD" id="cd00075">
    <property type="entry name" value="HATPase"/>
    <property type="match status" value="1"/>
</dbReference>
<keyword evidence="8" id="KW-0812">Transmembrane</keyword>
<proteinExistence type="predicted"/>
<evidence type="ECO:0000313" key="10">
    <source>
        <dbReference type="EMBL" id="THU34853.1"/>
    </source>
</evidence>
<dbReference type="InterPro" id="IPR036890">
    <property type="entry name" value="HATPase_C_sf"/>
</dbReference>
<dbReference type="Proteomes" id="UP000306918">
    <property type="component" value="Unassembled WGS sequence"/>
</dbReference>
<feature type="transmembrane region" description="Helical" evidence="8">
    <location>
        <begin position="33"/>
        <end position="51"/>
    </location>
</feature>
<comment type="catalytic activity">
    <reaction evidence="1">
        <text>ATP + protein L-histidine = ADP + protein N-phospho-L-histidine.</text>
        <dbReference type="EC" id="2.7.13.3"/>
    </reaction>
</comment>
<dbReference type="InterPro" id="IPR005467">
    <property type="entry name" value="His_kinase_dom"/>
</dbReference>
<evidence type="ECO:0000256" key="3">
    <source>
        <dbReference type="ARBA" id="ARBA00022679"/>
    </source>
</evidence>
<evidence type="ECO:0000256" key="4">
    <source>
        <dbReference type="ARBA" id="ARBA00022741"/>
    </source>
</evidence>
<sequence>MFYKRFEWRIIFQVLFLFITLVISSFLLVKGLYVYMVIMVPLIIYAVLELYRFQRKAHTELNQFVESVHYRDFSRYFDVKHAPVELQPLRKGFNEINSTFKVISKEKETQFQYLQKILELVDTGILSYREHNGEVVWMNESLKRMLQLPYLKTIHSLARRDNELYRQVTLLKPGETMIATAHTEKTSFKLLMSATAFQTDGNKFKLIAFQNVSEALDETESKAWQKLLSVMTHEIMNSIAPISSLAETLKYRLQQFAVRPDIESGSMDDLELGIDTIKRRSEGLLKFAETYRNLNKITTLNLNKIYVRDLFENLHHLMQPTLDQKNIELEIILKDPDLQLDADTNLLEQVLINLVVNAMEAVKEREEPRIVLSAYYASNHKTVIKVGDNGIGMPEEVLDKIFIPFFSTKKNGSGIGLSLCKQIMMLHKGNIQVQSVEGQGTAFMMQF</sequence>
<feature type="domain" description="Histidine kinase" evidence="9">
    <location>
        <begin position="230"/>
        <end position="447"/>
    </location>
</feature>
<evidence type="ECO:0000256" key="6">
    <source>
        <dbReference type="ARBA" id="ARBA00022840"/>
    </source>
</evidence>
<dbReference type="PANTHER" id="PTHR43065:SF46">
    <property type="entry name" value="C4-DICARBOXYLATE TRANSPORT SENSOR PROTEIN DCTB"/>
    <property type="match status" value="1"/>
</dbReference>
<evidence type="ECO:0000259" key="9">
    <source>
        <dbReference type="PROSITE" id="PS50109"/>
    </source>
</evidence>
<dbReference type="OrthoDB" id="1931120at2"/>
<dbReference type="SUPFAM" id="SSF55874">
    <property type="entry name" value="ATPase domain of HSP90 chaperone/DNA topoisomerase II/histidine kinase"/>
    <property type="match status" value="1"/>
</dbReference>
<organism evidence="10 11">
    <name type="scientific">Niastella caeni</name>
    <dbReference type="NCBI Taxonomy" id="2569763"/>
    <lineage>
        <taxon>Bacteria</taxon>
        <taxon>Pseudomonadati</taxon>
        <taxon>Bacteroidota</taxon>
        <taxon>Chitinophagia</taxon>
        <taxon>Chitinophagales</taxon>
        <taxon>Chitinophagaceae</taxon>
        <taxon>Niastella</taxon>
    </lineage>
</organism>
<dbReference type="EC" id="2.7.13.3" evidence="2"/>
<dbReference type="EMBL" id="STFF01000007">
    <property type="protein sequence ID" value="THU34853.1"/>
    <property type="molecule type" value="Genomic_DNA"/>
</dbReference>
<dbReference type="PRINTS" id="PR00344">
    <property type="entry name" value="BCTRLSENSOR"/>
</dbReference>
<keyword evidence="4" id="KW-0547">Nucleotide-binding</keyword>
<evidence type="ECO:0000256" key="7">
    <source>
        <dbReference type="ARBA" id="ARBA00023012"/>
    </source>
</evidence>
<reference evidence="10 11" key="1">
    <citation type="submission" date="2019-04" db="EMBL/GenBank/DDBJ databases">
        <title>Niastella caeni sp. nov., isolated from activated sludge.</title>
        <authorList>
            <person name="Sheng M."/>
        </authorList>
    </citation>
    <scope>NUCLEOTIDE SEQUENCE [LARGE SCALE GENOMIC DNA]</scope>
    <source>
        <strain evidence="10 11">HX-2-15</strain>
    </source>
</reference>
<keyword evidence="8" id="KW-1133">Transmembrane helix</keyword>
<gene>
    <name evidence="10" type="ORF">FAM09_22935</name>
</gene>
<protein>
    <recommendedName>
        <fullName evidence="2">histidine kinase</fullName>
        <ecNumber evidence="2">2.7.13.3</ecNumber>
    </recommendedName>
</protein>
<dbReference type="InterPro" id="IPR003594">
    <property type="entry name" value="HATPase_dom"/>
</dbReference>
<dbReference type="GO" id="GO:0004673">
    <property type="term" value="F:protein histidine kinase activity"/>
    <property type="evidence" value="ECO:0007669"/>
    <property type="project" value="UniProtKB-EC"/>
</dbReference>
<name>A0A4S8HII0_9BACT</name>